<keyword evidence="2" id="KW-0040">ANK repeat</keyword>
<sequence>MAADLSIQPEKARKLLSTIEPGWDAQDPPPQFERCGEQFQPSLYCAANTFSSRPDYKGERLGMITSLLRHGCDLYQEFPQAVNTSERYLKFRAPFPGEDPPRTSYPDRRVEVNSPDREERNGHPHFSDGEWDDEDSAPVWGARHLIHAITEDGIWLKPFMDYPGFLESLDLGHRDPQGRTLLLNACRSAAGADILAGTALVDADWRVENEESGQKFLPNWDRFLGPKSHTPVAMAEPLGCVRDLIRAGADSRAKDRKGNTALHYLADDDLTAMWYGEGKRELFYDLLKIAFCDDINMRNNAGKTVAELILDDDGHMDDNKANTFRLSDTEDLRGWNDVDEDVLEALDEAGYDWKAKTSEGGNLLHIVARSGVDQYRLMLRSRYLVQKGIDANEPDADGWTARKIAEHYNLNKIQFYAELERLEKGENDDYYYRMNSGG</sequence>
<dbReference type="SUPFAM" id="SSF48403">
    <property type="entry name" value="Ankyrin repeat"/>
    <property type="match status" value="1"/>
</dbReference>
<reference evidence="4 5" key="1">
    <citation type="submission" date="2020-05" db="EMBL/GenBank/DDBJ databases">
        <title>Identification and distribution of gene clusters putatively required for synthesis of sphingolipid metabolism inhibitors in phylogenetically diverse species of the filamentous fungus Fusarium.</title>
        <authorList>
            <person name="Kim H.-S."/>
            <person name="Busman M."/>
            <person name="Brown D.W."/>
            <person name="Divon H."/>
            <person name="Uhlig S."/>
            <person name="Proctor R.H."/>
        </authorList>
    </citation>
    <scope>NUCLEOTIDE SEQUENCE [LARGE SCALE GENOMIC DNA]</scope>
    <source>
        <strain evidence="4 5">NRRL 26131</strain>
    </source>
</reference>
<name>A0A8H6DB02_9HYPO</name>
<protein>
    <recommendedName>
        <fullName evidence="6">Ankyrin repeat protein</fullName>
    </recommendedName>
</protein>
<evidence type="ECO:0000313" key="4">
    <source>
        <dbReference type="EMBL" id="KAF5710788.1"/>
    </source>
</evidence>
<evidence type="ECO:0000256" key="2">
    <source>
        <dbReference type="ARBA" id="ARBA00023043"/>
    </source>
</evidence>
<dbReference type="PANTHER" id="PTHR24180:SF45">
    <property type="entry name" value="POLY [ADP-RIBOSE] POLYMERASE TANKYRASE"/>
    <property type="match status" value="1"/>
</dbReference>
<dbReference type="Proteomes" id="UP000532311">
    <property type="component" value="Unassembled WGS sequence"/>
</dbReference>
<evidence type="ECO:0008006" key="6">
    <source>
        <dbReference type="Google" id="ProtNLM"/>
    </source>
</evidence>
<dbReference type="PANTHER" id="PTHR24180">
    <property type="entry name" value="CYCLIN-DEPENDENT KINASE INHIBITOR 2C-RELATED"/>
    <property type="match status" value="1"/>
</dbReference>
<feature type="compositionally biased region" description="Basic and acidic residues" evidence="3">
    <location>
        <begin position="99"/>
        <end position="128"/>
    </location>
</feature>
<accession>A0A8H6DB02</accession>
<gene>
    <name evidence="4" type="ORF">FGLOB1_5318</name>
</gene>
<keyword evidence="5" id="KW-1185">Reference proteome</keyword>
<feature type="region of interest" description="Disordered" evidence="3">
    <location>
        <begin position="92"/>
        <end position="133"/>
    </location>
</feature>
<proteinExistence type="predicted"/>
<keyword evidence="1" id="KW-0677">Repeat</keyword>
<evidence type="ECO:0000313" key="5">
    <source>
        <dbReference type="Proteomes" id="UP000532311"/>
    </source>
</evidence>
<organism evidence="4 5">
    <name type="scientific">Fusarium globosum</name>
    <dbReference type="NCBI Taxonomy" id="78864"/>
    <lineage>
        <taxon>Eukaryota</taxon>
        <taxon>Fungi</taxon>
        <taxon>Dikarya</taxon>
        <taxon>Ascomycota</taxon>
        <taxon>Pezizomycotina</taxon>
        <taxon>Sordariomycetes</taxon>
        <taxon>Hypocreomycetidae</taxon>
        <taxon>Hypocreales</taxon>
        <taxon>Nectriaceae</taxon>
        <taxon>Fusarium</taxon>
        <taxon>Fusarium fujikuroi species complex</taxon>
    </lineage>
</organism>
<dbReference type="InterPro" id="IPR036770">
    <property type="entry name" value="Ankyrin_rpt-contain_sf"/>
</dbReference>
<comment type="caution">
    <text evidence="4">The sequence shown here is derived from an EMBL/GenBank/DDBJ whole genome shotgun (WGS) entry which is preliminary data.</text>
</comment>
<dbReference type="AlphaFoldDB" id="A0A8H6DB02"/>
<dbReference type="EMBL" id="JAAQPF010000208">
    <property type="protein sequence ID" value="KAF5710788.1"/>
    <property type="molecule type" value="Genomic_DNA"/>
</dbReference>
<dbReference type="Gene3D" id="1.25.40.20">
    <property type="entry name" value="Ankyrin repeat-containing domain"/>
    <property type="match status" value="2"/>
</dbReference>
<evidence type="ECO:0000256" key="3">
    <source>
        <dbReference type="SAM" id="MobiDB-lite"/>
    </source>
</evidence>
<dbReference type="InterPro" id="IPR051637">
    <property type="entry name" value="Ank_repeat_dom-contain_49"/>
</dbReference>
<evidence type="ECO:0000256" key="1">
    <source>
        <dbReference type="ARBA" id="ARBA00022737"/>
    </source>
</evidence>